<dbReference type="InParanoid" id="A7RR02"/>
<evidence type="ECO:0000313" key="6">
    <source>
        <dbReference type="EMBL" id="EDO46082.1"/>
    </source>
</evidence>
<dbReference type="EMBL" id="DS469530">
    <property type="protein sequence ID" value="EDO46082.1"/>
    <property type="molecule type" value="Genomic_DNA"/>
</dbReference>
<feature type="compositionally biased region" description="Polar residues" evidence="5">
    <location>
        <begin position="575"/>
        <end position="591"/>
    </location>
</feature>
<dbReference type="InterPro" id="IPR010301">
    <property type="entry name" value="RRP1"/>
</dbReference>
<dbReference type="AlphaFoldDB" id="A7RR02"/>
<dbReference type="GO" id="GO:0006364">
    <property type="term" value="P:rRNA processing"/>
    <property type="evidence" value="ECO:0007669"/>
    <property type="project" value="UniProtKB-KW"/>
</dbReference>
<dbReference type="Pfam" id="PF05997">
    <property type="entry name" value="Nop52"/>
    <property type="match status" value="1"/>
</dbReference>
<evidence type="ECO:0000256" key="4">
    <source>
        <dbReference type="ARBA" id="ARBA00023242"/>
    </source>
</evidence>
<dbReference type="GO" id="GO:0005634">
    <property type="term" value="C:nucleus"/>
    <property type="evidence" value="ECO:0000318"/>
    <property type="project" value="GO_Central"/>
</dbReference>
<feature type="compositionally biased region" description="Basic and acidic residues" evidence="5">
    <location>
        <begin position="487"/>
        <end position="501"/>
    </location>
</feature>
<protein>
    <submittedName>
        <fullName evidence="6">Uncharacterized protein</fullName>
    </submittedName>
</protein>
<dbReference type="STRING" id="45351.A7RR02"/>
<organism evidence="6 7">
    <name type="scientific">Nematostella vectensis</name>
    <name type="common">Starlet sea anemone</name>
    <dbReference type="NCBI Taxonomy" id="45351"/>
    <lineage>
        <taxon>Eukaryota</taxon>
        <taxon>Metazoa</taxon>
        <taxon>Cnidaria</taxon>
        <taxon>Anthozoa</taxon>
        <taxon>Hexacorallia</taxon>
        <taxon>Actiniaria</taxon>
        <taxon>Edwardsiidae</taxon>
        <taxon>Nematostella</taxon>
    </lineage>
</organism>
<feature type="compositionally biased region" description="Basic and acidic residues" evidence="5">
    <location>
        <begin position="455"/>
        <end position="478"/>
    </location>
</feature>
<dbReference type="PANTHER" id="PTHR13026:SF0">
    <property type="entry name" value="RIBOSOMAL RNA PROCESSING 1B"/>
    <property type="match status" value="1"/>
</dbReference>
<dbReference type="Proteomes" id="UP000001593">
    <property type="component" value="Unassembled WGS sequence"/>
</dbReference>
<dbReference type="OMA" id="WQQQPRI"/>
<keyword evidence="3" id="KW-0698">rRNA processing</keyword>
<dbReference type="KEGG" id="nve:5518104"/>
<dbReference type="eggNOG" id="KOG3911">
    <property type="taxonomic scope" value="Eukaryota"/>
</dbReference>
<accession>A7RR02</accession>
<evidence type="ECO:0000256" key="1">
    <source>
        <dbReference type="ARBA" id="ARBA00004123"/>
    </source>
</evidence>
<evidence type="ECO:0000256" key="5">
    <source>
        <dbReference type="SAM" id="MobiDB-lite"/>
    </source>
</evidence>
<feature type="region of interest" description="Disordered" evidence="5">
    <location>
        <begin position="537"/>
        <end position="638"/>
    </location>
</feature>
<feature type="region of interest" description="Disordered" evidence="5">
    <location>
        <begin position="281"/>
        <end position="346"/>
    </location>
</feature>
<dbReference type="PANTHER" id="PTHR13026">
    <property type="entry name" value="NNP-1 PROTEIN NOVEL NUCLEAR PROTEIN 1 NOP52"/>
    <property type="match status" value="1"/>
</dbReference>
<dbReference type="HOGENOM" id="CLU_022876_3_0_1"/>
<evidence type="ECO:0000256" key="2">
    <source>
        <dbReference type="ARBA" id="ARBA00006374"/>
    </source>
</evidence>
<comment type="similarity">
    <text evidence="2">Belongs to the RRP1 family.</text>
</comment>
<evidence type="ECO:0000256" key="3">
    <source>
        <dbReference type="ARBA" id="ARBA00022552"/>
    </source>
</evidence>
<proteinExistence type="inferred from homology"/>
<evidence type="ECO:0000313" key="7">
    <source>
        <dbReference type="Proteomes" id="UP000001593"/>
    </source>
</evidence>
<feature type="compositionally biased region" description="Polar residues" evidence="5">
    <location>
        <begin position="283"/>
        <end position="300"/>
    </location>
</feature>
<gene>
    <name evidence="6" type="ORF">NEMVEDRAFT_v1g240056</name>
</gene>
<feature type="compositionally biased region" description="Basic and acidic residues" evidence="5">
    <location>
        <begin position="545"/>
        <end position="554"/>
    </location>
</feature>
<name>A7RR02_NEMVE</name>
<keyword evidence="7" id="KW-1185">Reference proteome</keyword>
<dbReference type="GO" id="GO:0030688">
    <property type="term" value="C:preribosome, small subunit precursor"/>
    <property type="evidence" value="ECO:0007669"/>
    <property type="project" value="InterPro"/>
</dbReference>
<dbReference type="OrthoDB" id="2019504at2759"/>
<comment type="subcellular location">
    <subcellularLocation>
        <location evidence="1">Nucleus</location>
    </subcellularLocation>
</comment>
<keyword evidence="4" id="KW-0539">Nucleus</keyword>
<reference evidence="6 7" key="1">
    <citation type="journal article" date="2007" name="Science">
        <title>Sea anemone genome reveals ancestral eumetazoan gene repertoire and genomic organization.</title>
        <authorList>
            <person name="Putnam N.H."/>
            <person name="Srivastava M."/>
            <person name="Hellsten U."/>
            <person name="Dirks B."/>
            <person name="Chapman J."/>
            <person name="Salamov A."/>
            <person name="Terry A."/>
            <person name="Shapiro H."/>
            <person name="Lindquist E."/>
            <person name="Kapitonov V.V."/>
            <person name="Jurka J."/>
            <person name="Genikhovich G."/>
            <person name="Grigoriev I.V."/>
            <person name="Lucas S.M."/>
            <person name="Steele R.E."/>
            <person name="Finnerty J.R."/>
            <person name="Technau U."/>
            <person name="Martindale M.Q."/>
            <person name="Rokhsar D.S."/>
        </authorList>
    </citation>
    <scope>NUCLEOTIDE SEQUENCE [LARGE SCALE GENOMIC DNA]</scope>
    <source>
        <strain evidence="7">CH2 X CH6</strain>
    </source>
</reference>
<feature type="compositionally biased region" description="Basic residues" evidence="5">
    <location>
        <begin position="386"/>
        <end position="398"/>
    </location>
</feature>
<feature type="region of interest" description="Disordered" evidence="5">
    <location>
        <begin position="376"/>
        <end position="516"/>
    </location>
</feature>
<feature type="compositionally biased region" description="Low complexity" evidence="5">
    <location>
        <begin position="502"/>
        <end position="515"/>
    </location>
</feature>
<sequence>MAVGGAEEHFAKKLAHNDKRIRDRTVRRLQAWIASRKQDGVGFKERDLLKIWKGLFYCFWMSDKPLVQEELASSISSLIHSFRNKDSALLFLVTFFKTMHREWHGIDRLRMDKFYMLVRMMVKQMFVMMIKNKWEPSLCDRVCANLKEGPLHPTAEKVPVGMRLHLASIYLDELKNTSECQVPEKMTLKLLEPFLNLAAFTKNQVIFSAVKTGVLDSIYSSQQNIKTNTENNNDEAEEKDLEIDCLALADKLFAVASDREVLSRNRHVLYSFVKRFKKLKSGHTGQPNLNVDSMSDSNADMETGVKRRQETQEVEVSEEVPKKKRKKKQKVVSNTSEKDLNNDDISEMAGKEAALSSQKMNANNLEILVDGDSQSSLEAQRDTGHKNSKVSKRNKRKQQKDSVLENGVSDSHKSETEACLSTRDIVMEDDNAPKQTDGAKEEKPKKKQKINGKSEFSESKTDSPMKESVTEVEAKADVPEVDGFVKAIRDKISDKQDEPKTASKTPTKSKSLSKPKTLDDIPFAFFKKTNTTPKAYVKKQVPLTEPKKGSKQEKVPVCPDSAPQGSRKKVRIALSKNTAHTHQDYANSLKESPTIPFDAERSPSFGLLKAKSVLTPSPSAPARNTRSQRNRPNASDFF</sequence>
<feature type="compositionally biased region" description="Polar residues" evidence="5">
    <location>
        <begin position="614"/>
        <end position="638"/>
    </location>
</feature>